<evidence type="ECO:0000256" key="3">
    <source>
        <dbReference type="RuleBase" id="RU000411"/>
    </source>
</evidence>
<dbReference type="GO" id="GO:0004867">
    <property type="term" value="F:serine-type endopeptidase inhibitor activity"/>
    <property type="evidence" value="ECO:0007669"/>
    <property type="project" value="UniProtKB-KW"/>
</dbReference>
<evidence type="ECO:0000256" key="4">
    <source>
        <dbReference type="SAM" id="SignalP"/>
    </source>
</evidence>
<dbReference type="InterPro" id="IPR023795">
    <property type="entry name" value="Serpin_CS"/>
</dbReference>
<feature type="chain" id="PRO_5044720456" evidence="4">
    <location>
        <begin position="25"/>
        <end position="412"/>
    </location>
</feature>
<feature type="domain" description="Serpin" evidence="5">
    <location>
        <begin position="41"/>
        <end position="409"/>
    </location>
</feature>
<dbReference type="Gene3D" id="3.30.497.10">
    <property type="entry name" value="Antithrombin, subunit I, domain 2"/>
    <property type="match status" value="1"/>
</dbReference>
<keyword evidence="6" id="KW-1185">Reference proteome</keyword>
<gene>
    <name evidence="7 8" type="primary">LOC108005807</name>
</gene>
<evidence type="ECO:0000313" key="8">
    <source>
        <dbReference type="RefSeq" id="XP_036671901.3"/>
    </source>
</evidence>
<name>A0AB40A6P5_DROSZ</name>
<organism evidence="6 8">
    <name type="scientific">Drosophila suzukii</name>
    <name type="common">Spotted-wing drosophila fruit fly</name>
    <dbReference type="NCBI Taxonomy" id="28584"/>
    <lineage>
        <taxon>Eukaryota</taxon>
        <taxon>Metazoa</taxon>
        <taxon>Ecdysozoa</taxon>
        <taxon>Arthropoda</taxon>
        <taxon>Hexapoda</taxon>
        <taxon>Insecta</taxon>
        <taxon>Pterygota</taxon>
        <taxon>Neoptera</taxon>
        <taxon>Endopterygota</taxon>
        <taxon>Diptera</taxon>
        <taxon>Brachycera</taxon>
        <taxon>Muscomorpha</taxon>
        <taxon>Ephydroidea</taxon>
        <taxon>Drosophilidae</taxon>
        <taxon>Drosophila</taxon>
        <taxon>Sophophora</taxon>
    </lineage>
</organism>
<dbReference type="PANTHER" id="PTHR11461">
    <property type="entry name" value="SERINE PROTEASE INHIBITOR, SERPIN"/>
    <property type="match status" value="1"/>
</dbReference>
<sequence length="412" mass="47355">MKIGCSVFFGGLVILLAHGQYAQTTNEKVDKMIQGIQKFSLNLLHKVILYREEKMQHVNEMISPFSVWTMLLMLYHGAKGKTFEQLRDVMGITVEEAELKKFYEDTRELRDADSSELEIRSWQKLYHSKNYLINSDYNNVTYEYDMGPDRKDFEQQVGYINDDIRAATNDYIHATIQKNSISGARMLLVSAIYFMAKWKHPFNEKLTREEPFYNETSPYRQIAKVSMMMQIAKFAYVDEIKGLNARVLELPYGTEDTLAMLVMLPNRGSSVKQVVNNLMKLGLLSILDSFTNRDAENDVEVKIPKLNTYSAYILPKFLYQIGLEDVVTSNKANLEGMTKGPDSIKMSLSHSLHFSRIIMDEMGTPGATPKPARSNKTGVIEFHMNKPFIYLVVQKELKLILFAGAVRNRDRK</sequence>
<dbReference type="InterPro" id="IPR042185">
    <property type="entry name" value="Serpin_sf_2"/>
</dbReference>
<dbReference type="InterPro" id="IPR042178">
    <property type="entry name" value="Serpin_sf_1"/>
</dbReference>
<dbReference type="Gene3D" id="2.30.39.10">
    <property type="entry name" value="Alpha-1-antitrypsin, domain 1"/>
    <property type="match status" value="1"/>
</dbReference>
<evidence type="ECO:0000256" key="1">
    <source>
        <dbReference type="ARBA" id="ARBA00022690"/>
    </source>
</evidence>
<dbReference type="SMART" id="SM00093">
    <property type="entry name" value="SERPIN"/>
    <property type="match status" value="1"/>
</dbReference>
<dbReference type="GO" id="GO:0005615">
    <property type="term" value="C:extracellular space"/>
    <property type="evidence" value="ECO:0007669"/>
    <property type="project" value="InterPro"/>
</dbReference>
<keyword evidence="2 7" id="KW-0722">Serine protease inhibitor</keyword>
<comment type="similarity">
    <text evidence="3">Belongs to the serpin family.</text>
</comment>
<dbReference type="AlphaFoldDB" id="A0AB40A6P5"/>
<evidence type="ECO:0000259" key="5">
    <source>
        <dbReference type="SMART" id="SM00093"/>
    </source>
</evidence>
<dbReference type="RefSeq" id="XP_016924624.3">
    <property type="nucleotide sequence ID" value="XM_017069135.4"/>
</dbReference>
<dbReference type="Pfam" id="PF00079">
    <property type="entry name" value="Serpin"/>
    <property type="match status" value="1"/>
</dbReference>
<feature type="signal peptide" evidence="4">
    <location>
        <begin position="1"/>
        <end position="24"/>
    </location>
</feature>
<evidence type="ECO:0000313" key="7">
    <source>
        <dbReference type="RefSeq" id="XP_016924624.3"/>
    </source>
</evidence>
<dbReference type="Proteomes" id="UP001652628">
    <property type="component" value="Chromosome 3"/>
</dbReference>
<proteinExistence type="inferred from homology"/>
<dbReference type="RefSeq" id="XP_036671901.3">
    <property type="nucleotide sequence ID" value="XM_036816006.3"/>
</dbReference>
<evidence type="ECO:0000256" key="2">
    <source>
        <dbReference type="ARBA" id="ARBA00022900"/>
    </source>
</evidence>
<dbReference type="GeneID" id="108005807"/>
<dbReference type="PROSITE" id="PS00284">
    <property type="entry name" value="SERPIN"/>
    <property type="match status" value="1"/>
</dbReference>
<dbReference type="PANTHER" id="PTHR11461:SF367">
    <property type="entry name" value="GH21475P-RELATED"/>
    <property type="match status" value="1"/>
</dbReference>
<keyword evidence="1 7" id="KW-0646">Protease inhibitor</keyword>
<dbReference type="InterPro" id="IPR023796">
    <property type="entry name" value="Serpin_dom"/>
</dbReference>
<keyword evidence="4" id="KW-0732">Signal</keyword>
<dbReference type="SUPFAM" id="SSF56574">
    <property type="entry name" value="Serpins"/>
    <property type="match status" value="1"/>
</dbReference>
<protein>
    <submittedName>
        <fullName evidence="7 8">Serine protease inhibitor 77Ba-like</fullName>
    </submittedName>
</protein>
<dbReference type="InterPro" id="IPR000215">
    <property type="entry name" value="Serpin_fam"/>
</dbReference>
<reference evidence="7 8" key="1">
    <citation type="submission" date="2025-05" db="UniProtKB">
        <authorList>
            <consortium name="RefSeq"/>
        </authorList>
    </citation>
    <scope>IDENTIFICATION</scope>
</reference>
<evidence type="ECO:0000313" key="6">
    <source>
        <dbReference type="Proteomes" id="UP001652628"/>
    </source>
</evidence>
<accession>A0AB40A6P5</accession>
<dbReference type="InterPro" id="IPR036186">
    <property type="entry name" value="Serpin_sf"/>
</dbReference>